<dbReference type="InterPro" id="IPR001736">
    <property type="entry name" value="PLipase_D/transphosphatidylase"/>
</dbReference>
<dbReference type="Proteomes" id="UP000770586">
    <property type="component" value="Unassembled WGS sequence"/>
</dbReference>
<dbReference type="Pfam" id="PF13091">
    <property type="entry name" value="PLDc_2"/>
    <property type="match status" value="1"/>
</dbReference>
<keyword evidence="3" id="KW-1185">Reference proteome</keyword>
<dbReference type="PROSITE" id="PS50035">
    <property type="entry name" value="PLD"/>
    <property type="match status" value="1"/>
</dbReference>
<organism evidence="2 3">
    <name type="scientific">Halorubrum trapanicum</name>
    <dbReference type="NCBI Taxonomy" id="29284"/>
    <lineage>
        <taxon>Archaea</taxon>
        <taxon>Methanobacteriati</taxon>
        <taxon>Methanobacteriota</taxon>
        <taxon>Stenosarchaea group</taxon>
        <taxon>Halobacteria</taxon>
        <taxon>Halobacteriales</taxon>
        <taxon>Haloferacaceae</taxon>
        <taxon>Halorubrum</taxon>
    </lineage>
</organism>
<accession>A0A8J7RBR4</accession>
<protein>
    <recommendedName>
        <fullName evidence="1">PLD phosphodiesterase domain-containing protein</fullName>
    </recommendedName>
</protein>
<sequence>MNQNKLQDCSPTITKTLENLEEFYSEVGEYKIRHAPAIWTLDRFDSEKSTIFLEKFGEDLSVDLADYLLLEYGRIFTPLYRLFIENQKPENCSDHIKLILQTQKQKQEFSGGFVNYHPNLFRSLVHIAPDSEATQRARDYFIKNFHPEQNPVRGLISGVSGVLGLIELNYNKYEEMTGEWLQEIASEIVGEGRSETLDGGTISAGHLLEASTKHRSYSLPQEVITTIEEDLVDYCDSFNQHIENSGFDELASNDFYTQEKRSHGAVMLPAFAVNSLTAIGHGYNVSGYEREWENQLKEKEQERTRSEFVSTLPAMEMWERKRGIQRKAESMISSTENELRIASLRIDMLHEDLIDIAESDEEIEIKILTNTGSSRGERRKMANAVINELARRTEGNVHEHQLVHARIVIADDRELLVSSADLTRDQLADEFNGGIYTRDPDAVQQAIDAFDEIWNSGHKLDPSGN</sequence>
<dbReference type="GO" id="GO:0003824">
    <property type="term" value="F:catalytic activity"/>
    <property type="evidence" value="ECO:0007669"/>
    <property type="project" value="InterPro"/>
</dbReference>
<evidence type="ECO:0000313" key="3">
    <source>
        <dbReference type="Proteomes" id="UP000770586"/>
    </source>
</evidence>
<gene>
    <name evidence="2" type="ORF">J2744_000706</name>
</gene>
<evidence type="ECO:0000259" key="1">
    <source>
        <dbReference type="PROSITE" id="PS50035"/>
    </source>
</evidence>
<dbReference type="AlphaFoldDB" id="A0A8J7RBR4"/>
<feature type="domain" description="PLD phosphodiesterase" evidence="1">
    <location>
        <begin position="399"/>
        <end position="426"/>
    </location>
</feature>
<dbReference type="RefSeq" id="WP_209544599.1">
    <property type="nucleotide sequence ID" value="NZ_BAAADX010000001.1"/>
</dbReference>
<reference evidence="2 3" key="1">
    <citation type="submission" date="2021-03" db="EMBL/GenBank/DDBJ databases">
        <title>Genomic Encyclopedia of Type Strains, Phase IV (KMG-IV): sequencing the most valuable type-strain genomes for metagenomic binning, comparative biology and taxonomic classification.</title>
        <authorList>
            <person name="Goeker M."/>
        </authorList>
    </citation>
    <scope>NUCLEOTIDE SEQUENCE [LARGE SCALE GENOMIC DNA]</scope>
    <source>
        <strain evidence="2 3">DSM 12287</strain>
    </source>
</reference>
<dbReference type="OrthoDB" id="346316at2157"/>
<evidence type="ECO:0000313" key="2">
    <source>
        <dbReference type="EMBL" id="MBP1901048.1"/>
    </source>
</evidence>
<name>A0A8J7RBR4_9EURY</name>
<proteinExistence type="predicted"/>
<dbReference type="SUPFAM" id="SSF56024">
    <property type="entry name" value="Phospholipase D/nuclease"/>
    <property type="match status" value="1"/>
</dbReference>
<comment type="caution">
    <text evidence="2">The sequence shown here is derived from an EMBL/GenBank/DDBJ whole genome shotgun (WGS) entry which is preliminary data.</text>
</comment>
<dbReference type="InterPro" id="IPR025202">
    <property type="entry name" value="PLD-like_dom"/>
</dbReference>
<dbReference type="EMBL" id="JAGGKE010000002">
    <property type="protein sequence ID" value="MBP1901048.1"/>
    <property type="molecule type" value="Genomic_DNA"/>
</dbReference>
<dbReference type="Gene3D" id="3.30.870.10">
    <property type="entry name" value="Endonuclease Chain A"/>
    <property type="match status" value="1"/>
</dbReference>